<comment type="subunit">
    <text evidence="3 8">Homodimer.</text>
</comment>
<dbReference type="GO" id="GO:0008710">
    <property type="term" value="F:8-amino-7-oxononanoate synthase activity"/>
    <property type="evidence" value="ECO:0007669"/>
    <property type="project" value="UniProtKB-UniRule"/>
</dbReference>
<dbReference type="Proteomes" id="UP000294887">
    <property type="component" value="Unassembled WGS sequence"/>
</dbReference>
<name>A0A4R1EPP2_9GAMM</name>
<evidence type="ECO:0000256" key="9">
    <source>
        <dbReference type="PIRSR" id="PIRSR604723-51"/>
    </source>
</evidence>
<gene>
    <name evidence="8" type="primary">bioF</name>
    <name evidence="11" type="ORF">EV695_4027</name>
</gene>
<evidence type="ECO:0000259" key="10">
    <source>
        <dbReference type="Pfam" id="PF00155"/>
    </source>
</evidence>
<dbReference type="GO" id="GO:0009102">
    <property type="term" value="P:biotin biosynthetic process"/>
    <property type="evidence" value="ECO:0007669"/>
    <property type="project" value="UniProtKB-UniRule"/>
</dbReference>
<dbReference type="InterPro" id="IPR015421">
    <property type="entry name" value="PyrdxlP-dep_Trfase_major"/>
</dbReference>
<dbReference type="RefSeq" id="WP_131907760.1">
    <property type="nucleotide sequence ID" value="NZ_BAAAFU010000007.1"/>
</dbReference>
<dbReference type="AlphaFoldDB" id="A0A4R1EPP2"/>
<dbReference type="GO" id="GO:0030170">
    <property type="term" value="F:pyridoxal phosphate binding"/>
    <property type="evidence" value="ECO:0007669"/>
    <property type="project" value="UniProtKB-UniRule"/>
</dbReference>
<dbReference type="NCBIfam" id="TIGR00858">
    <property type="entry name" value="bioF"/>
    <property type="match status" value="1"/>
</dbReference>
<evidence type="ECO:0000256" key="5">
    <source>
        <dbReference type="ARBA" id="ARBA00022756"/>
    </source>
</evidence>
<dbReference type="HAMAP" id="MF_01693">
    <property type="entry name" value="BioF_aminotrans_2"/>
    <property type="match status" value="1"/>
</dbReference>
<evidence type="ECO:0000256" key="1">
    <source>
        <dbReference type="ARBA" id="ARBA00001933"/>
    </source>
</evidence>
<comment type="caution">
    <text evidence="11">The sequence shown here is derived from an EMBL/GenBank/DDBJ whole genome shotgun (WGS) entry which is preliminary data.</text>
</comment>
<dbReference type="InterPro" id="IPR050087">
    <property type="entry name" value="AON_synthase_class-II"/>
</dbReference>
<keyword evidence="5 8" id="KW-0093">Biotin biosynthesis</keyword>
<evidence type="ECO:0000256" key="3">
    <source>
        <dbReference type="ARBA" id="ARBA00011738"/>
    </source>
</evidence>
<comment type="catalytic activity">
    <reaction evidence="7 8">
        <text>6-carboxyhexanoyl-[ACP] + L-alanine + H(+) = (8S)-8-amino-7-oxononanoate + holo-[ACP] + CO2</text>
        <dbReference type="Rhea" id="RHEA:42288"/>
        <dbReference type="Rhea" id="RHEA-COMP:9685"/>
        <dbReference type="Rhea" id="RHEA-COMP:9955"/>
        <dbReference type="ChEBI" id="CHEBI:15378"/>
        <dbReference type="ChEBI" id="CHEBI:16526"/>
        <dbReference type="ChEBI" id="CHEBI:57972"/>
        <dbReference type="ChEBI" id="CHEBI:64479"/>
        <dbReference type="ChEBI" id="CHEBI:78846"/>
        <dbReference type="ChEBI" id="CHEBI:149468"/>
        <dbReference type="EC" id="2.3.1.47"/>
    </reaction>
</comment>
<evidence type="ECO:0000256" key="6">
    <source>
        <dbReference type="ARBA" id="ARBA00022898"/>
    </source>
</evidence>
<dbReference type="InterPro" id="IPR004723">
    <property type="entry name" value="AONS_Archaea/Proteobacteria"/>
</dbReference>
<feature type="domain" description="Aminotransferase class I/classII large" evidence="10">
    <location>
        <begin position="42"/>
        <end position="392"/>
    </location>
</feature>
<evidence type="ECO:0000256" key="8">
    <source>
        <dbReference type="HAMAP-Rule" id="MF_01693"/>
    </source>
</evidence>
<dbReference type="InterPro" id="IPR022834">
    <property type="entry name" value="AONS_Proteobacteria"/>
</dbReference>
<dbReference type="EMBL" id="SMFQ01000005">
    <property type="protein sequence ID" value="TCJ83287.1"/>
    <property type="molecule type" value="Genomic_DNA"/>
</dbReference>
<evidence type="ECO:0000256" key="2">
    <source>
        <dbReference type="ARBA" id="ARBA00004746"/>
    </source>
</evidence>
<keyword evidence="4 8" id="KW-0808">Transferase</keyword>
<dbReference type="Gene3D" id="3.40.640.10">
    <property type="entry name" value="Type I PLP-dependent aspartate aminotransferase-like (Major domain)"/>
    <property type="match status" value="1"/>
</dbReference>
<feature type="binding site" evidence="8">
    <location>
        <position position="22"/>
    </location>
    <ligand>
        <name>substrate</name>
    </ligand>
</feature>
<feature type="binding site" evidence="8">
    <location>
        <position position="365"/>
    </location>
    <ligand>
        <name>substrate</name>
    </ligand>
</feature>
<sequence length="398" mass="43531">MKNDSKLIQAFLKQKQQQSLYRKPRISESAQQPLMQMDGGKYLSFCSNDYLGLANHPDLVNAFKQAADKYGVGSGSAHLISGHSIEHQKLEEALAEFTGRDRVLLFSTGYMANLGTVNALLERGDYLFADRLNHASLVDAGLLSKAKMKRYPHGDVAALERFYKNLPNLLNINDDKDSFVNSMILTDGVFSMDGDEAPLRELVKVAKQNQAWLMVDDAHGFGVLGKTGAGQLEQDSLSQEEVPVLMATLGKAAGTAGAFVAGSDDLIEYLIQTARTFIYTTAMPPSIAAATRASLKVIAEESWRRDKLKVLINQFKQGAAQLGIELMPSNTAIQPILLGSTERASKLSKALSDQGILISAIRPPTVPEGEARLRVTFSANHTEEQVDQLLNTLEKSFK</sequence>
<dbReference type="Gene3D" id="3.90.1150.10">
    <property type="entry name" value="Aspartate Aminotransferase, domain 1"/>
    <property type="match status" value="1"/>
</dbReference>
<evidence type="ECO:0000313" key="12">
    <source>
        <dbReference type="Proteomes" id="UP000294887"/>
    </source>
</evidence>
<dbReference type="UniPathway" id="UPA00078"/>
<dbReference type="OrthoDB" id="9807157at2"/>
<dbReference type="InterPro" id="IPR015424">
    <property type="entry name" value="PyrdxlP-dep_Trfase"/>
</dbReference>
<accession>A0A4R1EPP2</accession>
<feature type="modified residue" description="N6-(pyridoxal phosphate)lysine" evidence="8 9">
    <location>
        <position position="251"/>
    </location>
</feature>
<feature type="binding site" evidence="8">
    <location>
        <position position="191"/>
    </location>
    <ligand>
        <name>pyridoxal 5'-phosphate</name>
        <dbReference type="ChEBI" id="CHEBI:597326"/>
    </ligand>
</feature>
<dbReference type="EC" id="2.3.1.47" evidence="8"/>
<comment type="function">
    <text evidence="8">Catalyzes the decarboxylative condensation of pimeloyl-[acyl-carrier protein] and L-alanine to produce 8-amino-7-oxononanoate (AON), [acyl-carrier protein], and carbon dioxide.</text>
</comment>
<dbReference type="CDD" id="cd06454">
    <property type="entry name" value="KBL_like"/>
    <property type="match status" value="1"/>
</dbReference>
<reference evidence="11 12" key="1">
    <citation type="submission" date="2019-03" db="EMBL/GenBank/DDBJ databases">
        <title>Genomic Encyclopedia of Type Strains, Phase IV (KMG-IV): sequencing the most valuable type-strain genomes for metagenomic binning, comparative biology and taxonomic classification.</title>
        <authorList>
            <person name="Goeker M."/>
        </authorList>
    </citation>
    <scope>NUCLEOTIDE SEQUENCE [LARGE SCALE GENOMIC DNA]</scope>
    <source>
        <strain evidence="11 12">DSM 24830</strain>
    </source>
</reference>
<keyword evidence="12" id="KW-1185">Reference proteome</keyword>
<dbReference type="PANTHER" id="PTHR13693:SF100">
    <property type="entry name" value="8-AMINO-7-OXONONANOATE SYNTHASE"/>
    <property type="match status" value="1"/>
</dbReference>
<dbReference type="InterPro" id="IPR004839">
    <property type="entry name" value="Aminotransferase_I/II_large"/>
</dbReference>
<dbReference type="SUPFAM" id="SSF53383">
    <property type="entry name" value="PLP-dependent transferases"/>
    <property type="match status" value="1"/>
</dbReference>
<dbReference type="PANTHER" id="PTHR13693">
    <property type="entry name" value="CLASS II AMINOTRANSFERASE/8-AMINO-7-OXONONANOATE SYNTHASE"/>
    <property type="match status" value="1"/>
</dbReference>
<feature type="binding site" evidence="8">
    <location>
        <position position="219"/>
    </location>
    <ligand>
        <name>pyridoxal 5'-phosphate</name>
        <dbReference type="ChEBI" id="CHEBI:597326"/>
    </ligand>
</feature>
<protein>
    <recommendedName>
        <fullName evidence="8">8-amino-7-oxononanoate synthase</fullName>
        <shortName evidence="8">AONS</shortName>
        <ecNumber evidence="8">2.3.1.47</ecNumber>
    </recommendedName>
    <alternativeName>
        <fullName evidence="8">7-keto-8-amino-pelargonic acid synthase</fullName>
        <shortName evidence="8">7-KAP synthase</shortName>
        <shortName evidence="8">KAPA synthase</shortName>
    </alternativeName>
    <alternativeName>
        <fullName evidence="8">8-amino-7-ketopelargonate synthase</fullName>
    </alternativeName>
</protein>
<comment type="cofactor">
    <cofactor evidence="1 8 9">
        <name>pyridoxal 5'-phosphate</name>
        <dbReference type="ChEBI" id="CHEBI:597326"/>
    </cofactor>
</comment>
<proteinExistence type="inferred from homology"/>
<comment type="similarity">
    <text evidence="8">Belongs to the class-II pyridoxal-phosphate-dependent aminotransferase family. BioF subfamily.</text>
</comment>
<feature type="binding site" evidence="8">
    <location>
        <position position="134"/>
    </location>
    <ligand>
        <name>substrate</name>
    </ligand>
</feature>
<dbReference type="InterPro" id="IPR015422">
    <property type="entry name" value="PyrdxlP-dep_Trfase_small"/>
</dbReference>
<evidence type="ECO:0000256" key="4">
    <source>
        <dbReference type="ARBA" id="ARBA00022679"/>
    </source>
</evidence>
<organism evidence="11 12">
    <name type="scientific">Cocleimonas flava</name>
    <dbReference type="NCBI Taxonomy" id="634765"/>
    <lineage>
        <taxon>Bacteria</taxon>
        <taxon>Pseudomonadati</taxon>
        <taxon>Pseudomonadota</taxon>
        <taxon>Gammaproteobacteria</taxon>
        <taxon>Thiotrichales</taxon>
        <taxon>Thiotrichaceae</taxon>
        <taxon>Cocleimonas</taxon>
    </lineage>
</organism>
<evidence type="ECO:0000256" key="7">
    <source>
        <dbReference type="ARBA" id="ARBA00047715"/>
    </source>
</evidence>
<comment type="pathway">
    <text evidence="2 8">Cofactor biosynthesis; biotin biosynthesis.</text>
</comment>
<feature type="binding site" evidence="8">
    <location>
        <position position="248"/>
    </location>
    <ligand>
        <name>pyridoxal 5'-phosphate</name>
        <dbReference type="ChEBI" id="CHEBI:597326"/>
    </ligand>
</feature>
<dbReference type="Pfam" id="PF00155">
    <property type="entry name" value="Aminotran_1_2"/>
    <property type="match status" value="1"/>
</dbReference>
<feature type="binding site" evidence="8">
    <location>
        <begin position="109"/>
        <end position="110"/>
    </location>
    <ligand>
        <name>pyridoxal 5'-phosphate</name>
        <dbReference type="ChEBI" id="CHEBI:597326"/>
    </ligand>
</feature>
<evidence type="ECO:0000313" key="11">
    <source>
        <dbReference type="EMBL" id="TCJ83287.1"/>
    </source>
</evidence>
<keyword evidence="6 8" id="KW-0663">Pyridoxal phosphate</keyword>